<evidence type="ECO:0000256" key="4">
    <source>
        <dbReference type="ARBA" id="ARBA00022833"/>
    </source>
</evidence>
<dbReference type="PANTHER" id="PTHR11905:SF249">
    <property type="entry name" value="SOL NARAE, ISOFORM C"/>
    <property type="match status" value="1"/>
</dbReference>
<evidence type="ECO:0000313" key="12">
    <source>
        <dbReference type="EMBL" id="LAC19608.1"/>
    </source>
</evidence>
<keyword evidence="3" id="KW-0378">Hydrolase</keyword>
<sequence>MRGFLTTVCCFVLVASSVDALHVHHDNRGNLESHRSPATVRIHHERSTDSEMKATVTAFGETHHLSLRKFVAARIPLQEIIINEWGNPVLQTLPEDSKSAIYFEDKSSNAILYMNDKNTLEGMLSHDISLKFEDNEHVATKINAVYFKPHSGNKYHHSNADLSHSRSSETAGNSNENSNEDSDETSDETSREINTEYLQYSVEVLTVIDSELLGILGSDDNAVNFLTVYWMLVNRIYQRIQRISIDLRLSSIILSRSRNTDLLFLDNFNTFRAHSTKSLKKFSGYIGKYHSYLNEHDIAQFLTNRNLYVGSSYSVNGESLHIGIPCYVENEEAYYVSIVEEKGYFAGAMLSVHEVAHTLGAYDDGEPQSASCSWDSGYIMSDERFDYKTFLFSNCSIDAMRDVYDEDWATCLSTVSGDAYQFPDSLPGENKSFDDQCKDRTGYSDAVADPRYQLSDHCVRLRCKDGKHYFDTVEPALEATACDSAGGVCTLGVCVAPLA</sequence>
<keyword evidence="6" id="KW-1015">Disulfide bond</keyword>
<keyword evidence="1" id="KW-0645">Protease</keyword>
<keyword evidence="10" id="KW-0732">Signal</keyword>
<feature type="signal peptide" evidence="10">
    <location>
        <begin position="1"/>
        <end position="20"/>
    </location>
</feature>
<accession>A0A6A7FMD6</accession>
<comment type="caution">
    <text evidence="8">Lacks conserved residue(s) required for the propagation of feature annotation.</text>
</comment>
<reference evidence="12" key="1">
    <citation type="submission" date="2017-11" db="EMBL/GenBank/DDBJ databases">
        <title>The sensing device of the deep-sea amphipod.</title>
        <authorList>
            <person name="Kobayashi H."/>
            <person name="Nagahama T."/>
            <person name="Arai W."/>
            <person name="Sasagawa Y."/>
            <person name="Umeda M."/>
            <person name="Hayashi T."/>
            <person name="Nikaido I."/>
            <person name="Watanabe H."/>
            <person name="Oguri K."/>
            <person name="Kitazato H."/>
            <person name="Fujioka K."/>
            <person name="Kido Y."/>
            <person name="Takami H."/>
        </authorList>
    </citation>
    <scope>NUCLEOTIDE SEQUENCE</scope>
    <source>
        <tissue evidence="12">Whole body</tissue>
    </source>
</reference>
<proteinExistence type="evidence at transcript level"/>
<evidence type="ECO:0000256" key="10">
    <source>
        <dbReference type="SAM" id="SignalP"/>
    </source>
</evidence>
<organism evidence="12">
    <name type="scientific">Hirondellea gigas</name>
    <dbReference type="NCBI Taxonomy" id="1518452"/>
    <lineage>
        <taxon>Eukaryota</taxon>
        <taxon>Metazoa</taxon>
        <taxon>Ecdysozoa</taxon>
        <taxon>Arthropoda</taxon>
        <taxon>Crustacea</taxon>
        <taxon>Multicrustacea</taxon>
        <taxon>Malacostraca</taxon>
        <taxon>Eumalacostraca</taxon>
        <taxon>Peracarida</taxon>
        <taxon>Amphipoda</taxon>
        <taxon>Amphilochidea</taxon>
        <taxon>Lysianassida</taxon>
        <taxon>Lysianassidira</taxon>
        <taxon>Lysianassoidea</taxon>
        <taxon>Lysianassidae</taxon>
        <taxon>Hirondellea</taxon>
    </lineage>
</organism>
<dbReference type="GO" id="GO:0006509">
    <property type="term" value="P:membrane protein ectodomain proteolysis"/>
    <property type="evidence" value="ECO:0007669"/>
    <property type="project" value="TreeGrafter"/>
</dbReference>
<evidence type="ECO:0000259" key="11">
    <source>
        <dbReference type="PROSITE" id="PS50215"/>
    </source>
</evidence>
<dbReference type="SUPFAM" id="SSF55486">
    <property type="entry name" value="Metalloproteases ('zincins'), catalytic domain"/>
    <property type="match status" value="1"/>
</dbReference>
<dbReference type="InterPro" id="IPR001590">
    <property type="entry name" value="Peptidase_M12B"/>
</dbReference>
<keyword evidence="4" id="KW-0862">Zinc</keyword>
<dbReference type="Pfam" id="PF17771">
    <property type="entry name" value="ADAMTS_CR_2"/>
    <property type="match status" value="1"/>
</dbReference>
<dbReference type="Gene3D" id="3.40.1620.60">
    <property type="match status" value="1"/>
</dbReference>
<name>A0A6A7FMD6_9CRUS</name>
<dbReference type="GO" id="GO:0046872">
    <property type="term" value="F:metal ion binding"/>
    <property type="evidence" value="ECO:0007669"/>
    <property type="project" value="UniProtKB-KW"/>
</dbReference>
<evidence type="ECO:0000256" key="6">
    <source>
        <dbReference type="ARBA" id="ARBA00023157"/>
    </source>
</evidence>
<dbReference type="InterPro" id="IPR024079">
    <property type="entry name" value="MetalloPept_cat_dom_sf"/>
</dbReference>
<evidence type="ECO:0000256" key="7">
    <source>
        <dbReference type="ARBA" id="ARBA00023180"/>
    </source>
</evidence>
<evidence type="ECO:0000256" key="9">
    <source>
        <dbReference type="SAM" id="MobiDB-lite"/>
    </source>
</evidence>
<feature type="region of interest" description="Disordered" evidence="9">
    <location>
        <begin position="157"/>
        <end position="191"/>
    </location>
</feature>
<dbReference type="PANTHER" id="PTHR11905">
    <property type="entry name" value="ADAM A DISINTEGRIN AND METALLOPROTEASE DOMAIN"/>
    <property type="match status" value="1"/>
</dbReference>
<dbReference type="EMBL" id="IACT01000166">
    <property type="protein sequence ID" value="LAC19608.1"/>
    <property type="molecule type" value="mRNA"/>
</dbReference>
<dbReference type="PROSITE" id="PS50215">
    <property type="entry name" value="ADAM_MEPRO"/>
    <property type="match status" value="1"/>
</dbReference>
<keyword evidence="7" id="KW-0325">Glycoprotein</keyword>
<evidence type="ECO:0000256" key="2">
    <source>
        <dbReference type="ARBA" id="ARBA00022723"/>
    </source>
</evidence>
<evidence type="ECO:0000256" key="1">
    <source>
        <dbReference type="ARBA" id="ARBA00022670"/>
    </source>
</evidence>
<keyword evidence="5" id="KW-0482">Metalloprotease</keyword>
<feature type="compositionally biased region" description="Acidic residues" evidence="9">
    <location>
        <begin position="178"/>
        <end position="187"/>
    </location>
</feature>
<keyword evidence="2" id="KW-0479">Metal-binding</keyword>
<dbReference type="Gene3D" id="3.40.390.10">
    <property type="entry name" value="Collagenase (Catalytic Domain)"/>
    <property type="match status" value="1"/>
</dbReference>
<evidence type="ECO:0000256" key="3">
    <source>
        <dbReference type="ARBA" id="ARBA00022801"/>
    </source>
</evidence>
<feature type="chain" id="PRO_5025452659" evidence="10">
    <location>
        <begin position="21"/>
        <end position="499"/>
    </location>
</feature>
<feature type="active site" evidence="8">
    <location>
        <position position="354"/>
    </location>
</feature>
<dbReference type="AlphaFoldDB" id="A0A6A7FMD6"/>
<dbReference type="InterPro" id="IPR041645">
    <property type="entry name" value="ADAMTS_CR_2"/>
</dbReference>
<feature type="domain" description="Peptidase M12B" evidence="11">
    <location>
        <begin position="200"/>
        <end position="416"/>
    </location>
</feature>
<dbReference type="Pfam" id="PF01421">
    <property type="entry name" value="Reprolysin"/>
    <property type="match status" value="1"/>
</dbReference>
<evidence type="ECO:0000256" key="5">
    <source>
        <dbReference type="ARBA" id="ARBA00023049"/>
    </source>
</evidence>
<dbReference type="GO" id="GO:0004222">
    <property type="term" value="F:metalloendopeptidase activity"/>
    <property type="evidence" value="ECO:0007669"/>
    <property type="project" value="InterPro"/>
</dbReference>
<protein>
    <submittedName>
        <fullName evidence="12">Venom metalloproteinase antarease-like TtrivMP_A</fullName>
    </submittedName>
</protein>
<evidence type="ECO:0000256" key="8">
    <source>
        <dbReference type="PROSITE-ProRule" id="PRU00276"/>
    </source>
</evidence>